<dbReference type="SMART" id="SM00421">
    <property type="entry name" value="HTH_LUXR"/>
    <property type="match status" value="1"/>
</dbReference>
<dbReference type="PRINTS" id="PR00038">
    <property type="entry name" value="HTHLUXR"/>
</dbReference>
<dbReference type="Pfam" id="PF00196">
    <property type="entry name" value="GerE"/>
    <property type="match status" value="1"/>
</dbReference>
<evidence type="ECO:0000256" key="2">
    <source>
        <dbReference type="ARBA" id="ARBA00023125"/>
    </source>
</evidence>
<keyword evidence="3" id="KW-0804">Transcription</keyword>
<reference evidence="6" key="1">
    <citation type="journal article" date="2019" name="Int. J. Syst. Evol. Microbiol.">
        <title>The Global Catalogue of Microorganisms (GCM) 10K type strain sequencing project: providing services to taxonomists for standard genome sequencing and annotation.</title>
        <authorList>
            <consortium name="The Broad Institute Genomics Platform"/>
            <consortium name="The Broad Institute Genome Sequencing Center for Infectious Disease"/>
            <person name="Wu L."/>
            <person name="Ma J."/>
        </authorList>
    </citation>
    <scope>NUCLEOTIDE SEQUENCE [LARGE SCALE GENOMIC DNA]</scope>
    <source>
        <strain evidence="6">JCM 17695</strain>
    </source>
</reference>
<dbReference type="PROSITE" id="PS50043">
    <property type="entry name" value="HTH_LUXR_2"/>
    <property type="match status" value="1"/>
</dbReference>
<evidence type="ECO:0000256" key="1">
    <source>
        <dbReference type="ARBA" id="ARBA00023015"/>
    </source>
</evidence>
<evidence type="ECO:0000256" key="3">
    <source>
        <dbReference type="ARBA" id="ARBA00023163"/>
    </source>
</evidence>
<protein>
    <submittedName>
        <fullName evidence="5">LuxR C-terminal-related transcriptional regulator</fullName>
    </submittedName>
</protein>
<proteinExistence type="predicted"/>
<evidence type="ECO:0000259" key="4">
    <source>
        <dbReference type="PROSITE" id="PS50043"/>
    </source>
</evidence>
<dbReference type="InterPro" id="IPR036388">
    <property type="entry name" value="WH-like_DNA-bd_sf"/>
</dbReference>
<evidence type="ECO:0000313" key="6">
    <source>
        <dbReference type="Proteomes" id="UP001596512"/>
    </source>
</evidence>
<feature type="domain" description="HTH luxR-type" evidence="4">
    <location>
        <begin position="177"/>
        <end position="242"/>
    </location>
</feature>
<evidence type="ECO:0000313" key="5">
    <source>
        <dbReference type="EMBL" id="MFC7615474.1"/>
    </source>
</evidence>
<name>A0ABW2TP44_9PSEU</name>
<dbReference type="PROSITE" id="PS00622">
    <property type="entry name" value="HTH_LUXR_1"/>
    <property type="match status" value="1"/>
</dbReference>
<keyword evidence="1" id="KW-0805">Transcription regulation</keyword>
<keyword evidence="6" id="KW-1185">Reference proteome</keyword>
<dbReference type="InterPro" id="IPR016032">
    <property type="entry name" value="Sig_transdc_resp-reg_C-effctor"/>
</dbReference>
<accession>A0ABW2TP44</accession>
<keyword evidence="2" id="KW-0238">DNA-binding</keyword>
<dbReference type="PANTHER" id="PTHR44688">
    <property type="entry name" value="DNA-BINDING TRANSCRIPTIONAL ACTIVATOR DEVR_DOSR"/>
    <property type="match status" value="1"/>
</dbReference>
<dbReference type="InterPro" id="IPR000792">
    <property type="entry name" value="Tscrpt_reg_LuxR_C"/>
</dbReference>
<organism evidence="5 6">
    <name type="scientific">Actinokineospora soli</name>
    <dbReference type="NCBI Taxonomy" id="1048753"/>
    <lineage>
        <taxon>Bacteria</taxon>
        <taxon>Bacillati</taxon>
        <taxon>Actinomycetota</taxon>
        <taxon>Actinomycetes</taxon>
        <taxon>Pseudonocardiales</taxon>
        <taxon>Pseudonocardiaceae</taxon>
        <taxon>Actinokineospora</taxon>
    </lineage>
</organism>
<dbReference type="Gene3D" id="1.10.10.10">
    <property type="entry name" value="Winged helix-like DNA-binding domain superfamily/Winged helix DNA-binding domain"/>
    <property type="match status" value="1"/>
</dbReference>
<comment type="caution">
    <text evidence="5">The sequence shown here is derived from an EMBL/GenBank/DDBJ whole genome shotgun (WGS) entry which is preliminary data.</text>
</comment>
<gene>
    <name evidence="5" type="ORF">ACFQV2_20205</name>
</gene>
<dbReference type="EMBL" id="JBHTEY010000004">
    <property type="protein sequence ID" value="MFC7615474.1"/>
    <property type="molecule type" value="Genomic_DNA"/>
</dbReference>
<dbReference type="Proteomes" id="UP001596512">
    <property type="component" value="Unassembled WGS sequence"/>
</dbReference>
<dbReference type="PANTHER" id="PTHR44688:SF16">
    <property type="entry name" value="DNA-BINDING TRANSCRIPTIONAL ACTIVATOR DEVR_DOSR"/>
    <property type="match status" value="1"/>
</dbReference>
<dbReference type="SUPFAM" id="SSF46894">
    <property type="entry name" value="C-terminal effector domain of the bipartite response regulators"/>
    <property type="match status" value="1"/>
</dbReference>
<sequence>MAAAQVLAAEVRYQRLVRAAVVRGVEGALGVIRRTGMWVWATEVTPVAVELLTTMDRQAEAERVVDDHRAAVDGLDCPAAHAALALAEAALAHERGDLDAADAGYRAAAALTAFRPHWHARTLLRHAECLFAGGRDGVPLLREAERLYTGLGAVVRVQRCRDALRAHHALPGPKRGRPGYGDKLSPREREAARLAAAGRTNRQIASRMGLSVRTVEQHVARALHKLRVDSRTELAAVLGPSEDDGPSTASPWATA</sequence>